<feature type="chain" id="PRO_5047184373" evidence="1">
    <location>
        <begin position="21"/>
        <end position="543"/>
    </location>
</feature>
<dbReference type="InterPro" id="IPR041662">
    <property type="entry name" value="SusD-like_2"/>
</dbReference>
<name>A0ABV6L9E4_9SPHI</name>
<reference evidence="2 3" key="1">
    <citation type="submission" date="2024-09" db="EMBL/GenBank/DDBJ databases">
        <authorList>
            <person name="Sun Q."/>
            <person name="Mori K."/>
        </authorList>
    </citation>
    <scope>NUCLEOTIDE SEQUENCE [LARGE SCALE GENOMIC DNA]</scope>
    <source>
        <strain evidence="2 3">NCAIM B.02415</strain>
    </source>
</reference>
<evidence type="ECO:0000313" key="2">
    <source>
        <dbReference type="EMBL" id="MFC0516097.1"/>
    </source>
</evidence>
<evidence type="ECO:0000313" key="3">
    <source>
        <dbReference type="Proteomes" id="UP001589828"/>
    </source>
</evidence>
<feature type="signal peptide" evidence="1">
    <location>
        <begin position="1"/>
        <end position="20"/>
    </location>
</feature>
<dbReference type="RefSeq" id="WP_377023898.1">
    <property type="nucleotide sequence ID" value="NZ_JBHLTS010000023.1"/>
</dbReference>
<dbReference type="Pfam" id="PF12771">
    <property type="entry name" value="SusD-like_2"/>
    <property type="match status" value="1"/>
</dbReference>
<protein>
    <submittedName>
        <fullName evidence="2">SusD/RagB family nutrient-binding outer membrane lipoprotein</fullName>
    </submittedName>
</protein>
<dbReference type="InterPro" id="IPR011990">
    <property type="entry name" value="TPR-like_helical_dom_sf"/>
</dbReference>
<dbReference type="PROSITE" id="PS51257">
    <property type="entry name" value="PROKAR_LIPOPROTEIN"/>
    <property type="match status" value="1"/>
</dbReference>
<comment type="caution">
    <text evidence="2">The sequence shown here is derived from an EMBL/GenBank/DDBJ whole genome shotgun (WGS) entry which is preliminary data.</text>
</comment>
<dbReference type="Gene3D" id="1.25.40.390">
    <property type="match status" value="1"/>
</dbReference>
<sequence length="543" mass="59086">MKIKSLIPFALLLTMGMVSITGCQKGDLINNPNVAGSNSIVPLSLLLNHITATLIRSDEQPWGYSAVANQYVVANYSYYRGTNTYNFGNTSDSYDILKYTLKLEQQATSQLGNQSNKYYALAQFFKAYSGVWLSQRVGDIPFSQAGDANNLTPKYDTQHDVYKTALAQLENANTILGAIITGTPSLANTVLDASGDIYGLTYQQWQKVINAYHLRVLISLSKRATDNADLQIPQQFAAIIGNSTKYPLLTGNSDNLVYKFNATNRYPTFSLGLNPYNNFANAGATYVGISTTTQDPRLYVTTTPAPLQISGGKDISDFSAYIGSDINQAQPALLTNSNNGLYSFNSYSRYYVSATGANAEPFVFIGYSEMCFNIAEGLNRGWAAGSTATWYTNGINASLALYGLTNGQTLTVTFPISSTEVSINPKKLKQGDAWGTATVNIPQFIANVAYAGDNAAGLTQILTQKYISMFNNSGYEAFYNFRRTGLPAFAQGGAGIGTPNNLIPRRWQYPASESAYNTANYKAALSSQFGGNDDLTKDTWLTK</sequence>
<keyword evidence="3" id="KW-1185">Reference proteome</keyword>
<evidence type="ECO:0000256" key="1">
    <source>
        <dbReference type="SAM" id="SignalP"/>
    </source>
</evidence>
<dbReference type="Proteomes" id="UP001589828">
    <property type="component" value="Unassembled WGS sequence"/>
</dbReference>
<proteinExistence type="predicted"/>
<dbReference type="EMBL" id="JBHLTS010000023">
    <property type="protein sequence ID" value="MFC0516097.1"/>
    <property type="molecule type" value="Genomic_DNA"/>
</dbReference>
<organism evidence="2 3">
    <name type="scientific">Mucilaginibacter angelicae</name>
    <dbReference type="NCBI Taxonomy" id="869718"/>
    <lineage>
        <taxon>Bacteria</taxon>
        <taxon>Pseudomonadati</taxon>
        <taxon>Bacteroidota</taxon>
        <taxon>Sphingobacteriia</taxon>
        <taxon>Sphingobacteriales</taxon>
        <taxon>Sphingobacteriaceae</taxon>
        <taxon>Mucilaginibacter</taxon>
    </lineage>
</organism>
<dbReference type="SUPFAM" id="SSF48452">
    <property type="entry name" value="TPR-like"/>
    <property type="match status" value="1"/>
</dbReference>
<accession>A0ABV6L9E4</accession>
<keyword evidence="2" id="KW-0449">Lipoprotein</keyword>
<gene>
    <name evidence="2" type="ORF">ACFFGT_17890</name>
</gene>
<keyword evidence="1" id="KW-0732">Signal</keyword>